<proteinExistence type="predicted"/>
<evidence type="ECO:0000313" key="1">
    <source>
        <dbReference type="EMBL" id="KAI3735032.1"/>
    </source>
</evidence>
<protein>
    <submittedName>
        <fullName evidence="1">Uncharacterized protein</fullName>
    </submittedName>
</protein>
<dbReference type="EMBL" id="CM042050">
    <property type="protein sequence ID" value="KAI3735032.1"/>
    <property type="molecule type" value="Genomic_DNA"/>
</dbReference>
<keyword evidence="2" id="KW-1185">Reference proteome</keyword>
<comment type="caution">
    <text evidence="1">The sequence shown here is derived from an EMBL/GenBank/DDBJ whole genome shotgun (WGS) entry which is preliminary data.</text>
</comment>
<dbReference type="Proteomes" id="UP001055879">
    <property type="component" value="Linkage Group LG04"/>
</dbReference>
<gene>
    <name evidence="1" type="ORF">L6452_14518</name>
</gene>
<accession>A0ACB9CL89</accession>
<sequence>MDSAAAIVRVKKEHPTDDSHIILKVMSQLNELDQYFRVKCDEPLLQLMMRWCHRAGIVDYRTIRFCFDGTRIDENKTANEMGLTHGDSIDTFVEQIGAGHLFLLNDG</sequence>
<organism evidence="1 2">
    <name type="scientific">Arctium lappa</name>
    <name type="common">Greater burdock</name>
    <name type="synonym">Lappa major</name>
    <dbReference type="NCBI Taxonomy" id="4217"/>
    <lineage>
        <taxon>Eukaryota</taxon>
        <taxon>Viridiplantae</taxon>
        <taxon>Streptophyta</taxon>
        <taxon>Embryophyta</taxon>
        <taxon>Tracheophyta</taxon>
        <taxon>Spermatophyta</taxon>
        <taxon>Magnoliopsida</taxon>
        <taxon>eudicotyledons</taxon>
        <taxon>Gunneridae</taxon>
        <taxon>Pentapetalae</taxon>
        <taxon>asterids</taxon>
        <taxon>campanulids</taxon>
        <taxon>Asterales</taxon>
        <taxon>Asteraceae</taxon>
        <taxon>Carduoideae</taxon>
        <taxon>Cardueae</taxon>
        <taxon>Arctiinae</taxon>
        <taxon>Arctium</taxon>
    </lineage>
</organism>
<reference evidence="2" key="1">
    <citation type="journal article" date="2022" name="Mol. Ecol. Resour.">
        <title>The genomes of chicory, endive, great burdock and yacon provide insights into Asteraceae palaeo-polyploidization history and plant inulin production.</title>
        <authorList>
            <person name="Fan W."/>
            <person name="Wang S."/>
            <person name="Wang H."/>
            <person name="Wang A."/>
            <person name="Jiang F."/>
            <person name="Liu H."/>
            <person name="Zhao H."/>
            <person name="Xu D."/>
            <person name="Zhang Y."/>
        </authorList>
    </citation>
    <scope>NUCLEOTIDE SEQUENCE [LARGE SCALE GENOMIC DNA]</scope>
    <source>
        <strain evidence="2">cv. Niubang</strain>
    </source>
</reference>
<reference evidence="1 2" key="2">
    <citation type="journal article" date="2022" name="Mol. Ecol. Resour.">
        <title>The genomes of chicory, endive, great burdock and yacon provide insights into Asteraceae paleo-polyploidization history and plant inulin production.</title>
        <authorList>
            <person name="Fan W."/>
            <person name="Wang S."/>
            <person name="Wang H."/>
            <person name="Wang A."/>
            <person name="Jiang F."/>
            <person name="Liu H."/>
            <person name="Zhao H."/>
            <person name="Xu D."/>
            <person name="Zhang Y."/>
        </authorList>
    </citation>
    <scope>NUCLEOTIDE SEQUENCE [LARGE SCALE GENOMIC DNA]</scope>
    <source>
        <strain evidence="2">cv. Niubang</strain>
    </source>
</reference>
<name>A0ACB9CL89_ARCLA</name>
<evidence type="ECO:0000313" key="2">
    <source>
        <dbReference type="Proteomes" id="UP001055879"/>
    </source>
</evidence>